<dbReference type="EMBL" id="MCFC01000003">
    <property type="protein sequence ID" value="ORY34341.1"/>
    <property type="molecule type" value="Genomic_DNA"/>
</dbReference>
<accession>A0A1Y2BHT2</accession>
<keyword evidence="2" id="KW-1185">Reference proteome</keyword>
<protein>
    <submittedName>
        <fullName evidence="1">Uncharacterized protein</fullName>
    </submittedName>
</protein>
<dbReference type="OrthoDB" id="10672996at2759"/>
<reference evidence="1 2" key="1">
    <citation type="submission" date="2016-07" db="EMBL/GenBank/DDBJ databases">
        <title>Pervasive Adenine N6-methylation of Active Genes in Fungi.</title>
        <authorList>
            <consortium name="DOE Joint Genome Institute"/>
            <person name="Mondo S.J."/>
            <person name="Dannebaum R.O."/>
            <person name="Kuo R.C."/>
            <person name="Labutti K."/>
            <person name="Haridas S."/>
            <person name="Kuo A."/>
            <person name="Salamov A."/>
            <person name="Ahrendt S.R."/>
            <person name="Lipzen A."/>
            <person name="Sullivan W."/>
            <person name="Andreopoulos W.B."/>
            <person name="Clum A."/>
            <person name="Lindquist E."/>
            <person name="Daum C."/>
            <person name="Ramamoorthy G.K."/>
            <person name="Gryganskyi A."/>
            <person name="Culley D."/>
            <person name="Magnuson J.K."/>
            <person name="James T.Y."/>
            <person name="O'Malley M.A."/>
            <person name="Stajich J.E."/>
            <person name="Spatafora J.W."/>
            <person name="Visel A."/>
            <person name="Grigoriev I.V."/>
        </authorList>
    </citation>
    <scope>NUCLEOTIDE SEQUENCE [LARGE SCALE GENOMIC DNA]</scope>
    <source>
        <strain evidence="1 2">68-887.2</strain>
    </source>
</reference>
<dbReference type="Proteomes" id="UP000193986">
    <property type="component" value="Unassembled WGS sequence"/>
</dbReference>
<dbReference type="InParanoid" id="A0A1Y2BHT2"/>
<organism evidence="1 2">
    <name type="scientific">Naematelia encephala</name>
    <dbReference type="NCBI Taxonomy" id="71784"/>
    <lineage>
        <taxon>Eukaryota</taxon>
        <taxon>Fungi</taxon>
        <taxon>Dikarya</taxon>
        <taxon>Basidiomycota</taxon>
        <taxon>Agaricomycotina</taxon>
        <taxon>Tremellomycetes</taxon>
        <taxon>Tremellales</taxon>
        <taxon>Naemateliaceae</taxon>
        <taxon>Naematelia</taxon>
    </lineage>
</organism>
<evidence type="ECO:0000313" key="2">
    <source>
        <dbReference type="Proteomes" id="UP000193986"/>
    </source>
</evidence>
<name>A0A1Y2BHT2_9TREE</name>
<sequence>MIGLKSGSRIRSFLTGSSRLRSGRYIISSGSNVRSDTSSAYGQQARYIHDGNHIGQKTGDGPEAEKVLRGQDPRGRIRFLKQLLRPDQALSKIKAAFPDVVSIELHAIPFWLVHFCFYLGYDWGRYIGFIPLSANNGFSVSAVHEDHWCSGVILGDDLDVMMQRMRQSRRNGPTALSHDLDYSFASPDGDWDPTVAPLFHYSYPAIDDFAGKAGGSQFEEEQQLQASLGPHKTWAFPYYRKLHV</sequence>
<gene>
    <name evidence="1" type="ORF">BCR39DRAFT_196995</name>
</gene>
<proteinExistence type="predicted"/>
<evidence type="ECO:0000313" key="1">
    <source>
        <dbReference type="EMBL" id="ORY34341.1"/>
    </source>
</evidence>
<comment type="caution">
    <text evidence="1">The sequence shown here is derived from an EMBL/GenBank/DDBJ whole genome shotgun (WGS) entry which is preliminary data.</text>
</comment>
<dbReference type="AlphaFoldDB" id="A0A1Y2BHT2"/>